<keyword evidence="17" id="KW-1185">Reference proteome</keyword>
<keyword evidence="5" id="KW-0645">Protease</keyword>
<keyword evidence="7" id="KW-0808">Transferase</keyword>
<dbReference type="AlphaFoldDB" id="A0A1H6MTP5"/>
<dbReference type="GO" id="GO:0008658">
    <property type="term" value="F:penicillin binding"/>
    <property type="evidence" value="ECO:0007669"/>
    <property type="project" value="InterPro"/>
</dbReference>
<dbReference type="UniPathway" id="UPA00219"/>
<dbReference type="GO" id="GO:0008955">
    <property type="term" value="F:peptidoglycan glycosyltransferase activity"/>
    <property type="evidence" value="ECO:0007669"/>
    <property type="project" value="UniProtKB-EC"/>
</dbReference>
<dbReference type="PANTHER" id="PTHR32282:SF15">
    <property type="entry name" value="PENICILLIN-BINDING PROTEIN 1C"/>
    <property type="match status" value="1"/>
</dbReference>
<evidence type="ECO:0000256" key="7">
    <source>
        <dbReference type="ARBA" id="ARBA00022679"/>
    </source>
</evidence>
<comment type="pathway">
    <text evidence="1">Cell wall biogenesis; peptidoglycan biosynthesis.</text>
</comment>
<protein>
    <recommendedName>
        <fullName evidence="10">peptidoglycan glycosyltransferase</fullName>
        <ecNumber evidence="10">2.4.99.28</ecNumber>
    </recommendedName>
</protein>
<feature type="region of interest" description="Disordered" evidence="12">
    <location>
        <begin position="1"/>
        <end position="21"/>
    </location>
</feature>
<evidence type="ECO:0000256" key="4">
    <source>
        <dbReference type="ARBA" id="ARBA00022645"/>
    </source>
</evidence>
<dbReference type="EMBL" id="FNXG01000004">
    <property type="protein sequence ID" value="SEI03009.1"/>
    <property type="molecule type" value="Genomic_DNA"/>
</dbReference>
<evidence type="ECO:0000259" key="14">
    <source>
        <dbReference type="Pfam" id="PF00912"/>
    </source>
</evidence>
<evidence type="ECO:0000256" key="3">
    <source>
        <dbReference type="ARBA" id="ARBA00007739"/>
    </source>
</evidence>
<keyword evidence="9" id="KW-0511">Multifunctional enzyme</keyword>
<dbReference type="Proteomes" id="UP000199125">
    <property type="component" value="Unassembled WGS sequence"/>
</dbReference>
<evidence type="ECO:0000256" key="1">
    <source>
        <dbReference type="ARBA" id="ARBA00004752"/>
    </source>
</evidence>
<dbReference type="InterPro" id="IPR023346">
    <property type="entry name" value="Lysozyme-like_dom_sf"/>
</dbReference>
<feature type="domain" description="Glycosyl transferase family 51" evidence="14">
    <location>
        <begin position="86"/>
        <end position="249"/>
    </location>
</feature>
<dbReference type="Pfam" id="PF06832">
    <property type="entry name" value="BiPBP_C"/>
    <property type="match status" value="1"/>
</dbReference>
<evidence type="ECO:0000256" key="5">
    <source>
        <dbReference type="ARBA" id="ARBA00022670"/>
    </source>
</evidence>
<dbReference type="GO" id="GO:0030288">
    <property type="term" value="C:outer membrane-bounded periplasmic space"/>
    <property type="evidence" value="ECO:0007669"/>
    <property type="project" value="TreeGrafter"/>
</dbReference>
<dbReference type="InterPro" id="IPR011815">
    <property type="entry name" value="PBP_1c"/>
</dbReference>
<gene>
    <name evidence="16" type="ORF">SAMN04488075_2292</name>
</gene>
<evidence type="ECO:0000256" key="9">
    <source>
        <dbReference type="ARBA" id="ARBA00023268"/>
    </source>
</evidence>
<dbReference type="SUPFAM" id="SSF56601">
    <property type="entry name" value="beta-lactamase/transpeptidase-like"/>
    <property type="match status" value="1"/>
</dbReference>
<name>A0A1H6MTP5_9RHOB</name>
<comment type="similarity">
    <text evidence="3">In the N-terminal section; belongs to the glycosyltransferase 51 family.</text>
</comment>
<evidence type="ECO:0000256" key="12">
    <source>
        <dbReference type="SAM" id="MobiDB-lite"/>
    </source>
</evidence>
<evidence type="ECO:0000259" key="13">
    <source>
        <dbReference type="Pfam" id="PF00905"/>
    </source>
</evidence>
<sequence length="714" mass="75561">MAGPRSRPEAGQPPDQPPGRRTGRRLLALALAAGLLAHGADRARAAWDRWIDATELPALTVPVGTEVLARDGTLLRAFPVGDGLWRLAPPQSGVDPRFLSMLVGWEDRRFYSHDGVDRRAILRAAWQSLRHGRVVSGASTLSMQTARLLERGPTGDWRAKLRQARVALALERRLDKDRILDLYLRLAPYGGNTEGVRAASLMWFGKEPRRLTPAESALLVALPQAPESRRPDLPAARPAALAARNRVIERALALGIIDAEAAQTARTAPLPDHRRAFPARAALLADRLRRENPGAPRIETTIDARLQAAAERLATRAVAGQAAQVSAAILLANHRSGEILAEVGAAQFADSASGGFVDMTRALRSPGSTLKPLVYALGMDEGLIHPETLIEDRPAAFGRWQPQNFDNRFRGTVTVRQALVESLNIPVVRLAEALGPARIMASLRQAGMQLSQQGDQPGLAVVLGGTGVSLRDLVQGYGALARGGRVLRLHDRPGAEGDSGAAPVFGRAAAWQVAHVLAGIAPPGGRAAGRVAYKTGTSYGHRDALAVGFDGGFVAGVWMGRPDGTPVPGAFGGEYAAPVLFDLFDALGPRAVALPPPPASVLTVPNAALPRPLRRFAPRGALQAPGPGQRPAEPLSVQFPPDGAVVELSRHALTVRARGGTPPYSWLLNGVPVAVGQPLPVTELSAEPGFSALAVIDAEGRSARAGFRVLPPGQ</sequence>
<keyword evidence="8" id="KW-0378">Hydrolase</keyword>
<keyword evidence="4" id="KW-0121">Carboxypeptidase</keyword>
<reference evidence="17" key="1">
    <citation type="submission" date="2016-10" db="EMBL/GenBank/DDBJ databases">
        <authorList>
            <person name="Varghese N."/>
            <person name="Submissions S."/>
        </authorList>
    </citation>
    <scope>NUCLEOTIDE SEQUENCE [LARGE SCALE GENOMIC DNA]</scope>
    <source>
        <strain evidence="17">DSM 11593</strain>
    </source>
</reference>
<dbReference type="InterPro" id="IPR009647">
    <property type="entry name" value="PBP_C"/>
</dbReference>
<dbReference type="InterPro" id="IPR012338">
    <property type="entry name" value="Beta-lactam/transpept-like"/>
</dbReference>
<dbReference type="PANTHER" id="PTHR32282">
    <property type="entry name" value="BINDING PROTEIN TRANSPEPTIDASE, PUTATIVE-RELATED"/>
    <property type="match status" value="1"/>
</dbReference>
<evidence type="ECO:0000259" key="15">
    <source>
        <dbReference type="Pfam" id="PF06832"/>
    </source>
</evidence>
<dbReference type="InterPro" id="IPR001264">
    <property type="entry name" value="Glyco_trans_51"/>
</dbReference>
<organism evidence="16 17">
    <name type="scientific">Paracoccus alkenifer</name>
    <dbReference type="NCBI Taxonomy" id="65735"/>
    <lineage>
        <taxon>Bacteria</taxon>
        <taxon>Pseudomonadati</taxon>
        <taxon>Pseudomonadota</taxon>
        <taxon>Alphaproteobacteria</taxon>
        <taxon>Rhodobacterales</taxon>
        <taxon>Paracoccaceae</taxon>
        <taxon>Paracoccus</taxon>
    </lineage>
</organism>
<evidence type="ECO:0000313" key="17">
    <source>
        <dbReference type="Proteomes" id="UP000199125"/>
    </source>
</evidence>
<dbReference type="Gene3D" id="1.10.3810.10">
    <property type="entry name" value="Biosynthetic peptidoglycan transglycosylase-like"/>
    <property type="match status" value="1"/>
</dbReference>
<dbReference type="STRING" id="65735.SAMN04488075_2292"/>
<accession>A0A1H6MTP5</accession>
<evidence type="ECO:0000256" key="8">
    <source>
        <dbReference type="ARBA" id="ARBA00022801"/>
    </source>
</evidence>
<evidence type="ECO:0000256" key="10">
    <source>
        <dbReference type="ARBA" id="ARBA00044770"/>
    </source>
</evidence>
<comment type="similarity">
    <text evidence="2">In the C-terminal section; belongs to the transpeptidase family.</text>
</comment>
<comment type="catalytic activity">
    <reaction evidence="11">
        <text>[GlcNAc-(1-&gt;4)-Mur2Ac(oyl-L-Ala-gamma-D-Glu-L-Lys-D-Ala-D-Ala)](n)-di-trans,octa-cis-undecaprenyl diphosphate + beta-D-GlcNAc-(1-&gt;4)-Mur2Ac(oyl-L-Ala-gamma-D-Glu-L-Lys-D-Ala-D-Ala)-di-trans,octa-cis-undecaprenyl diphosphate = [GlcNAc-(1-&gt;4)-Mur2Ac(oyl-L-Ala-gamma-D-Glu-L-Lys-D-Ala-D-Ala)](n+1)-di-trans,octa-cis-undecaprenyl diphosphate + di-trans,octa-cis-undecaprenyl diphosphate + H(+)</text>
        <dbReference type="Rhea" id="RHEA:23708"/>
        <dbReference type="Rhea" id="RHEA-COMP:9602"/>
        <dbReference type="Rhea" id="RHEA-COMP:9603"/>
        <dbReference type="ChEBI" id="CHEBI:15378"/>
        <dbReference type="ChEBI" id="CHEBI:58405"/>
        <dbReference type="ChEBI" id="CHEBI:60033"/>
        <dbReference type="ChEBI" id="CHEBI:78435"/>
        <dbReference type="EC" id="2.4.99.28"/>
    </reaction>
</comment>
<feature type="domain" description="Penicillin-binding C-terminal" evidence="15">
    <location>
        <begin position="629"/>
        <end position="705"/>
    </location>
</feature>
<dbReference type="Gene3D" id="3.40.710.10">
    <property type="entry name" value="DD-peptidase/beta-lactamase superfamily"/>
    <property type="match status" value="1"/>
</dbReference>
<dbReference type="InterPro" id="IPR036950">
    <property type="entry name" value="PBP_transglycosylase"/>
</dbReference>
<evidence type="ECO:0000313" key="16">
    <source>
        <dbReference type="EMBL" id="SEI03009.1"/>
    </source>
</evidence>
<dbReference type="InterPro" id="IPR001460">
    <property type="entry name" value="PCN-bd_Tpept"/>
</dbReference>
<evidence type="ECO:0000256" key="11">
    <source>
        <dbReference type="ARBA" id="ARBA00049902"/>
    </source>
</evidence>
<dbReference type="SUPFAM" id="SSF53955">
    <property type="entry name" value="Lysozyme-like"/>
    <property type="match status" value="1"/>
</dbReference>
<dbReference type="GO" id="GO:0009252">
    <property type="term" value="P:peptidoglycan biosynthetic process"/>
    <property type="evidence" value="ECO:0007669"/>
    <property type="project" value="UniProtKB-UniPathway"/>
</dbReference>
<dbReference type="NCBIfam" id="TIGR02073">
    <property type="entry name" value="PBP_1c"/>
    <property type="match status" value="1"/>
</dbReference>
<dbReference type="Pfam" id="PF00912">
    <property type="entry name" value="Transgly"/>
    <property type="match status" value="1"/>
</dbReference>
<dbReference type="GO" id="GO:0006508">
    <property type="term" value="P:proteolysis"/>
    <property type="evidence" value="ECO:0007669"/>
    <property type="project" value="UniProtKB-KW"/>
</dbReference>
<dbReference type="InterPro" id="IPR050396">
    <property type="entry name" value="Glycosyltr_51/Transpeptidase"/>
</dbReference>
<evidence type="ECO:0000256" key="2">
    <source>
        <dbReference type="ARBA" id="ARBA00007090"/>
    </source>
</evidence>
<proteinExistence type="inferred from homology"/>
<evidence type="ECO:0000256" key="6">
    <source>
        <dbReference type="ARBA" id="ARBA00022676"/>
    </source>
</evidence>
<keyword evidence="6" id="KW-0328">Glycosyltransferase</keyword>
<feature type="domain" description="Penicillin-binding protein transpeptidase" evidence="13">
    <location>
        <begin position="328"/>
        <end position="538"/>
    </location>
</feature>
<dbReference type="GO" id="GO:0004180">
    <property type="term" value="F:carboxypeptidase activity"/>
    <property type="evidence" value="ECO:0007669"/>
    <property type="project" value="UniProtKB-KW"/>
</dbReference>
<dbReference type="EC" id="2.4.99.28" evidence="10"/>
<dbReference type="Pfam" id="PF00905">
    <property type="entry name" value="Transpeptidase"/>
    <property type="match status" value="1"/>
</dbReference>